<evidence type="ECO:0008006" key="5">
    <source>
        <dbReference type="Google" id="ProtNLM"/>
    </source>
</evidence>
<feature type="domain" description="Sulphate adenylyltransferase catalytic" evidence="2">
    <location>
        <begin position="78"/>
        <end position="229"/>
    </location>
</feature>
<dbReference type="Gene3D" id="3.40.50.620">
    <property type="entry name" value="HUPs"/>
    <property type="match status" value="1"/>
</dbReference>
<dbReference type="InterPro" id="IPR015947">
    <property type="entry name" value="PUA-like_sf"/>
</dbReference>
<accession>A0A383EN25</accession>
<feature type="non-terminal residue" evidence="4">
    <location>
        <position position="230"/>
    </location>
</feature>
<evidence type="ECO:0000259" key="3">
    <source>
        <dbReference type="Pfam" id="PF14306"/>
    </source>
</evidence>
<feature type="domain" description="ATP-sulfurylase PUA-like" evidence="3">
    <location>
        <begin position="2"/>
        <end position="71"/>
    </location>
</feature>
<dbReference type="PANTHER" id="PTHR43509">
    <property type="match status" value="1"/>
</dbReference>
<protein>
    <recommendedName>
        <fullName evidence="5">Sulfate adenylyltransferase</fullName>
    </recommendedName>
</protein>
<dbReference type="Gene3D" id="3.10.400.10">
    <property type="entry name" value="Sulfate adenylyltransferase"/>
    <property type="match status" value="1"/>
</dbReference>
<dbReference type="SUPFAM" id="SSF88697">
    <property type="entry name" value="PUA domain-like"/>
    <property type="match status" value="1"/>
</dbReference>
<dbReference type="Pfam" id="PF01747">
    <property type="entry name" value="ATP-sulfurylase"/>
    <property type="match status" value="1"/>
</dbReference>
<dbReference type="EMBL" id="UINC01227425">
    <property type="protein sequence ID" value="SVE58302.1"/>
    <property type="molecule type" value="Genomic_DNA"/>
</dbReference>
<evidence type="ECO:0000259" key="2">
    <source>
        <dbReference type="Pfam" id="PF01747"/>
    </source>
</evidence>
<gene>
    <name evidence="4" type="ORF">METZ01_LOCUS511156</name>
</gene>
<organism evidence="4">
    <name type="scientific">marine metagenome</name>
    <dbReference type="NCBI Taxonomy" id="408172"/>
    <lineage>
        <taxon>unclassified sequences</taxon>
        <taxon>metagenomes</taxon>
        <taxon>ecological metagenomes</taxon>
    </lineage>
</organism>
<evidence type="ECO:0000313" key="4">
    <source>
        <dbReference type="EMBL" id="SVE58302.1"/>
    </source>
</evidence>
<sequence>QADRIRCGSRVTLVFQDREVGALDAESLYKCDKMDVSRKVFGTDEVAHPGVGHFMRMGDVFLGGAVQLFERAQLEFSEFELTPSETRANFESRGLRTVAGFQTRNVPHRAHEYLQRLALEHCDGLFIQPLVGAKKRGDYQPGVILAAYHAMIAEFLPQDRVVLGILSTAMRYAGPREAIFHAIIRRNYGCTHFVVGRDHAGVGNYYGKYEAHELTRQFDGQLGIEILRFH</sequence>
<dbReference type="SUPFAM" id="SSF52374">
    <property type="entry name" value="Nucleotidylyl transferase"/>
    <property type="match status" value="1"/>
</dbReference>
<name>A0A383EN25_9ZZZZ</name>
<evidence type="ECO:0000256" key="1">
    <source>
        <dbReference type="ARBA" id="ARBA00005048"/>
    </source>
</evidence>
<dbReference type="AlphaFoldDB" id="A0A383EN25"/>
<comment type="pathway">
    <text evidence="1">Sulfur metabolism; hydrogen sulfide biosynthesis; sulfite from sulfate: step 1/3.</text>
</comment>
<dbReference type="Pfam" id="PF14306">
    <property type="entry name" value="PUA_2"/>
    <property type="match status" value="1"/>
</dbReference>
<dbReference type="InterPro" id="IPR014729">
    <property type="entry name" value="Rossmann-like_a/b/a_fold"/>
</dbReference>
<dbReference type="InterPro" id="IPR024951">
    <property type="entry name" value="Sulfurylase_cat_dom"/>
</dbReference>
<feature type="non-terminal residue" evidence="4">
    <location>
        <position position="1"/>
    </location>
</feature>
<proteinExistence type="predicted"/>
<dbReference type="InterPro" id="IPR025980">
    <property type="entry name" value="ATP-Sase_PUA-like_dom"/>
</dbReference>
<dbReference type="PANTHER" id="PTHR43509:SF1">
    <property type="entry name" value="SULFATE ADENYLYLTRANSFERASE"/>
    <property type="match status" value="1"/>
</dbReference>
<reference evidence="4" key="1">
    <citation type="submission" date="2018-05" db="EMBL/GenBank/DDBJ databases">
        <authorList>
            <person name="Lanie J.A."/>
            <person name="Ng W.-L."/>
            <person name="Kazmierczak K.M."/>
            <person name="Andrzejewski T.M."/>
            <person name="Davidsen T.M."/>
            <person name="Wayne K.J."/>
            <person name="Tettelin H."/>
            <person name="Glass J.I."/>
            <person name="Rusch D."/>
            <person name="Podicherti R."/>
            <person name="Tsui H.-C.T."/>
            <person name="Winkler M.E."/>
        </authorList>
    </citation>
    <scope>NUCLEOTIDE SEQUENCE</scope>
</reference>
<dbReference type="GO" id="GO:0004781">
    <property type="term" value="F:sulfate adenylyltransferase (ATP) activity"/>
    <property type="evidence" value="ECO:0007669"/>
    <property type="project" value="InterPro"/>
</dbReference>